<keyword evidence="1" id="KW-1133">Transmembrane helix</keyword>
<keyword evidence="1" id="KW-0472">Membrane</keyword>
<dbReference type="Proteomes" id="UP000031830">
    <property type="component" value="Chromosome"/>
</dbReference>
<organism evidence="2 3">
    <name type="scientific">Francisella philomiragia</name>
    <dbReference type="NCBI Taxonomy" id="28110"/>
    <lineage>
        <taxon>Bacteria</taxon>
        <taxon>Pseudomonadati</taxon>
        <taxon>Pseudomonadota</taxon>
        <taxon>Gammaproteobacteria</taxon>
        <taxon>Thiotrichales</taxon>
        <taxon>Francisellaceae</taxon>
        <taxon>Francisella</taxon>
    </lineage>
</organism>
<dbReference type="AlphaFoldDB" id="A0A0B6CQ80"/>
<reference evidence="2 3" key="1">
    <citation type="journal article" date="2015" name="Genome Announc.">
        <title>Genome sequencing of 18 francisella strains to aid in assay development and testing.</title>
        <authorList>
            <person name="Johnson S.L."/>
            <person name="Daligault H.E."/>
            <person name="Davenport K.W."/>
            <person name="Coyne S.R."/>
            <person name="Frey K.G."/>
            <person name="Koroleva G.I."/>
            <person name="Broomall S.M."/>
            <person name="Bishop-Lilly K.A."/>
            <person name="Bruce D.C."/>
            <person name="Chertkov O."/>
            <person name="Freitas T."/>
            <person name="Jaissle J."/>
            <person name="Ladner J.T."/>
            <person name="Rosenzweig C.N."/>
            <person name="Gibbons H.S."/>
            <person name="Palacios G.F."/>
            <person name="Redden C.L."/>
            <person name="Xu Y."/>
            <person name="Minogue T.D."/>
            <person name="Chain P.S."/>
        </authorList>
    </citation>
    <scope>NUCLEOTIDE SEQUENCE [LARGE SCALE GENOMIC DNA]</scope>
    <source>
        <strain evidence="2 3">GA01-2794</strain>
    </source>
</reference>
<protein>
    <submittedName>
        <fullName evidence="2">Uncharacterized protein</fullName>
    </submittedName>
</protein>
<dbReference type="KEGG" id="fpz:LA55_1991"/>
<accession>A0A0B6CQ80</accession>
<keyword evidence="1" id="KW-0812">Transmembrane</keyword>
<dbReference type="RefSeq" id="WP_050022796.1">
    <property type="nucleotide sequence ID" value="NZ_CP009440.1"/>
</dbReference>
<evidence type="ECO:0000313" key="3">
    <source>
        <dbReference type="Proteomes" id="UP000031830"/>
    </source>
</evidence>
<sequence length="235" mass="27146">MGWIKAGKVYLLKHKDFLGVLAAVVAILTAFISVIGHFLGGNGSKKEVVLKEIDVDWCQQTYGIKTPPKYIQNQSTRKCFYPLVYTVLKGNEVTHYGSWFENDIYLRGYQLNIANLTKNHDLIVGVTIISEGNHIMFSCNKHSFKWYGNKVEVQEKIPYDKEIFCGIVIMSEKRLTNGLDIHIKNDLFESQQIPMSLWNADIIGFNLYYNNNFSKDIFKPMNDYYNEKGITRHEI</sequence>
<dbReference type="EMBL" id="CP009440">
    <property type="protein sequence ID" value="AJI52634.1"/>
    <property type="molecule type" value="Genomic_DNA"/>
</dbReference>
<proteinExistence type="predicted"/>
<feature type="transmembrane region" description="Helical" evidence="1">
    <location>
        <begin position="17"/>
        <end position="39"/>
    </location>
</feature>
<name>A0A0B6CQ80_9GAMM</name>
<evidence type="ECO:0000313" key="2">
    <source>
        <dbReference type="EMBL" id="AJI52634.1"/>
    </source>
</evidence>
<evidence type="ECO:0000256" key="1">
    <source>
        <dbReference type="SAM" id="Phobius"/>
    </source>
</evidence>
<gene>
    <name evidence="2" type="ORF">LA55_1991</name>
</gene>